<feature type="region of interest" description="Disordered" evidence="6">
    <location>
        <begin position="1"/>
        <end position="86"/>
    </location>
</feature>
<dbReference type="FunFam" id="2.20.25.80:FF:000004">
    <property type="entry name" value="WRKY transcription factor 65"/>
    <property type="match status" value="1"/>
</dbReference>
<feature type="compositionally biased region" description="Acidic residues" evidence="6">
    <location>
        <begin position="7"/>
        <end position="16"/>
    </location>
</feature>
<dbReference type="Pfam" id="PF03106">
    <property type="entry name" value="WRKY"/>
    <property type="match status" value="1"/>
</dbReference>
<keyword evidence="5" id="KW-0539">Nucleus</keyword>
<dbReference type="SUPFAM" id="SSF118290">
    <property type="entry name" value="WRKY DNA-binding domain"/>
    <property type="match status" value="1"/>
</dbReference>
<dbReference type="PROSITE" id="PS50811">
    <property type="entry name" value="WRKY"/>
    <property type="match status" value="1"/>
</dbReference>
<dbReference type="InterPro" id="IPR036576">
    <property type="entry name" value="WRKY_dom_sf"/>
</dbReference>
<evidence type="ECO:0000256" key="5">
    <source>
        <dbReference type="ARBA" id="ARBA00023242"/>
    </source>
</evidence>
<evidence type="ECO:0000256" key="1">
    <source>
        <dbReference type="ARBA" id="ARBA00004123"/>
    </source>
</evidence>
<dbReference type="InterPro" id="IPR003657">
    <property type="entry name" value="WRKY_dom"/>
</dbReference>
<evidence type="ECO:0000256" key="2">
    <source>
        <dbReference type="ARBA" id="ARBA00023015"/>
    </source>
</evidence>
<keyword evidence="2" id="KW-0805">Transcription regulation</keyword>
<accession>A0AAQ3QTG2</accession>
<evidence type="ECO:0000259" key="7">
    <source>
        <dbReference type="PROSITE" id="PS50811"/>
    </source>
</evidence>
<dbReference type="PANTHER" id="PTHR32096:SF19">
    <property type="entry name" value="OS01G0750100 PROTEIN"/>
    <property type="match status" value="1"/>
</dbReference>
<dbReference type="PANTHER" id="PTHR32096">
    <property type="entry name" value="WRKY TRANSCRIPTION FACTOR 30-RELATED-RELATED"/>
    <property type="match status" value="1"/>
</dbReference>
<name>A0AAQ3QTG2_9LILI</name>
<reference evidence="8 9" key="1">
    <citation type="submission" date="2023-10" db="EMBL/GenBank/DDBJ databases">
        <title>Chromosome-scale genome assembly provides insights into flower coloration mechanisms of Canna indica.</title>
        <authorList>
            <person name="Li C."/>
        </authorList>
    </citation>
    <scope>NUCLEOTIDE SEQUENCE [LARGE SCALE GENOMIC DNA]</scope>
    <source>
        <tissue evidence="8">Flower</tissue>
    </source>
</reference>
<evidence type="ECO:0000256" key="4">
    <source>
        <dbReference type="ARBA" id="ARBA00023163"/>
    </source>
</evidence>
<evidence type="ECO:0000256" key="3">
    <source>
        <dbReference type="ARBA" id="ARBA00023125"/>
    </source>
</evidence>
<dbReference type="Proteomes" id="UP001327560">
    <property type="component" value="Chromosome 9"/>
</dbReference>
<dbReference type="AlphaFoldDB" id="A0AAQ3QTG2"/>
<dbReference type="GO" id="GO:0005634">
    <property type="term" value="C:nucleus"/>
    <property type="evidence" value="ECO:0007669"/>
    <property type="project" value="UniProtKB-SubCell"/>
</dbReference>
<feature type="domain" description="WRKY" evidence="7">
    <location>
        <begin position="79"/>
        <end position="138"/>
    </location>
</feature>
<keyword evidence="4" id="KW-0804">Transcription</keyword>
<dbReference type="Gene3D" id="2.20.25.80">
    <property type="entry name" value="WRKY domain"/>
    <property type="match status" value="1"/>
</dbReference>
<organism evidence="8 9">
    <name type="scientific">Canna indica</name>
    <name type="common">Indian-shot</name>
    <dbReference type="NCBI Taxonomy" id="4628"/>
    <lineage>
        <taxon>Eukaryota</taxon>
        <taxon>Viridiplantae</taxon>
        <taxon>Streptophyta</taxon>
        <taxon>Embryophyta</taxon>
        <taxon>Tracheophyta</taxon>
        <taxon>Spermatophyta</taxon>
        <taxon>Magnoliopsida</taxon>
        <taxon>Liliopsida</taxon>
        <taxon>Zingiberales</taxon>
        <taxon>Cannaceae</taxon>
        <taxon>Canna</taxon>
    </lineage>
</organism>
<proteinExistence type="predicted"/>
<dbReference type="GO" id="GO:0000976">
    <property type="term" value="F:transcription cis-regulatory region binding"/>
    <property type="evidence" value="ECO:0007669"/>
    <property type="project" value="TreeGrafter"/>
</dbReference>
<dbReference type="GO" id="GO:0003700">
    <property type="term" value="F:DNA-binding transcription factor activity"/>
    <property type="evidence" value="ECO:0007669"/>
    <property type="project" value="InterPro"/>
</dbReference>
<evidence type="ECO:0000256" key="6">
    <source>
        <dbReference type="SAM" id="MobiDB-lite"/>
    </source>
</evidence>
<evidence type="ECO:0000313" key="8">
    <source>
        <dbReference type="EMBL" id="WOL20518.1"/>
    </source>
</evidence>
<gene>
    <name evidence="8" type="ORF">Cni_G29323</name>
</gene>
<dbReference type="SMART" id="SM00774">
    <property type="entry name" value="WRKY"/>
    <property type="match status" value="1"/>
</dbReference>
<feature type="region of interest" description="Disordered" evidence="6">
    <location>
        <begin position="162"/>
        <end position="190"/>
    </location>
</feature>
<protein>
    <submittedName>
        <fullName evidence="8">WRKY transcription factor 65</fullName>
    </submittedName>
</protein>
<keyword evidence="9" id="KW-1185">Reference proteome</keyword>
<sequence>MNGGCSEELDAYEPEDVGVPTEPYDTVSGAGDSKHDSSFDVSSSAVPPPKISRRSVQKRVVTVPVSEAKGAGEGAPPPDSWTWRKYGQKPIKGSPFPRGYYRCSSSKGCPARKQVERSRLDPTTIVVTYSFDHNHTTPLPKSNQHHHKDAAVTVAVGAGATFEPVKEPPPFPPESLTQSGTPDSGERDEKISDLATEESAFVTHVSSGGFPWVLAEVCSAVSTSPSADNSHELLYGSVFFAGTAETTLPEVDLEEAAVGGEECEEDSLFAGLEELPEYSMVLRRGLASASWMGTTG</sequence>
<dbReference type="InterPro" id="IPR044810">
    <property type="entry name" value="WRKY_plant"/>
</dbReference>
<comment type="subcellular location">
    <subcellularLocation>
        <location evidence="1">Nucleus</location>
    </subcellularLocation>
</comment>
<dbReference type="EMBL" id="CP136898">
    <property type="protein sequence ID" value="WOL20518.1"/>
    <property type="molecule type" value="Genomic_DNA"/>
</dbReference>
<keyword evidence="3" id="KW-0238">DNA-binding</keyword>
<evidence type="ECO:0000313" key="9">
    <source>
        <dbReference type="Proteomes" id="UP001327560"/>
    </source>
</evidence>